<feature type="binding site" evidence="5">
    <location>
        <position position="67"/>
    </location>
    <ligand>
        <name>substrate</name>
    </ligand>
</feature>
<dbReference type="InterPro" id="IPR006140">
    <property type="entry name" value="D-isomer_DH_NAD-bd"/>
</dbReference>
<reference evidence="9" key="1">
    <citation type="journal article" date="2021" name="PeerJ">
        <title>Extensive microbial diversity within the chicken gut microbiome revealed by metagenomics and culture.</title>
        <authorList>
            <person name="Gilroy R."/>
            <person name="Ravi A."/>
            <person name="Getino M."/>
            <person name="Pursley I."/>
            <person name="Horton D.L."/>
            <person name="Alikhan N.F."/>
            <person name="Baker D."/>
            <person name="Gharbi K."/>
            <person name="Hall N."/>
            <person name="Watson M."/>
            <person name="Adriaenssens E.M."/>
            <person name="Foster-Nyarko E."/>
            <person name="Jarju S."/>
            <person name="Secka A."/>
            <person name="Antonio M."/>
            <person name="Oren A."/>
            <person name="Chaudhuri R.R."/>
            <person name="La Ragione R."/>
            <person name="Hildebrand F."/>
            <person name="Pallen M.J."/>
        </authorList>
    </citation>
    <scope>NUCLEOTIDE SEQUENCE</scope>
    <source>
        <strain evidence="9">687</strain>
    </source>
</reference>
<dbReference type="InterPro" id="IPR038251">
    <property type="entry name" value="PdxB_dimer_sf"/>
</dbReference>
<dbReference type="Gene3D" id="3.30.1370.170">
    <property type="match status" value="1"/>
</dbReference>
<dbReference type="InterPro" id="IPR036291">
    <property type="entry name" value="NAD(P)-bd_dom_sf"/>
</dbReference>
<evidence type="ECO:0000256" key="1">
    <source>
        <dbReference type="ARBA" id="ARBA00022490"/>
    </source>
</evidence>
<dbReference type="EMBL" id="JAHLFG010000034">
    <property type="protein sequence ID" value="MBU3826458.1"/>
    <property type="molecule type" value="Genomic_DNA"/>
</dbReference>
<dbReference type="GO" id="GO:0005737">
    <property type="term" value="C:cytoplasm"/>
    <property type="evidence" value="ECO:0007669"/>
    <property type="project" value="UniProtKB-SubCell"/>
</dbReference>
<evidence type="ECO:0000259" key="6">
    <source>
        <dbReference type="Pfam" id="PF00389"/>
    </source>
</evidence>
<feature type="binding site" evidence="5">
    <location>
        <position position="232"/>
    </location>
    <ligand>
        <name>NAD(+)</name>
        <dbReference type="ChEBI" id="CHEBI:57540"/>
    </ligand>
</feature>
<dbReference type="Pfam" id="PF00389">
    <property type="entry name" value="2-Hacid_dh"/>
    <property type="match status" value="1"/>
</dbReference>
<evidence type="ECO:0000313" key="10">
    <source>
        <dbReference type="Proteomes" id="UP000824150"/>
    </source>
</evidence>
<sequence length="376" mass="41485">MQIIADEALPNAQQVFSVFGTVTPIPGRHITADDLKDATALIIRSVTKVDANLLRDCPKLKFVGTATAGFDHVDTALLQERGIAFATAPGSNCISVGDYVLSVLLVLAERYCLSLEGKTIGIVGCGHTGSEVRRKAQALGMQVVLRDPPLYRQGQSEYGASLEEILRCDFISLHVPLIKEGADATYHLIAASELESLKPGTFLINAARGPVVDNHALYECLKKRPDIHAWCDVFEGEPKINVRELLPLLDGATAHIAGYSFESKRRAAYMLGLKLAGILKMQPQTHLILPPAEISELTLGDGARTLDLDLLRRLVFSVYDVRRDCADFKQHFKDGPSFDYIRKVYRERRELSSLCLKHVPADFMPVLKTLGFKCQE</sequence>
<evidence type="ECO:0000259" key="7">
    <source>
        <dbReference type="Pfam" id="PF02826"/>
    </source>
</evidence>
<dbReference type="GO" id="GO:0008615">
    <property type="term" value="P:pyridoxine biosynthetic process"/>
    <property type="evidence" value="ECO:0007669"/>
    <property type="project" value="UniProtKB-UniRule"/>
</dbReference>
<name>A0A9E2NRT7_9GAMM</name>
<dbReference type="SUPFAM" id="SSF51735">
    <property type="entry name" value="NAD(P)-binding Rossmann-fold domains"/>
    <property type="match status" value="1"/>
</dbReference>
<dbReference type="CDD" id="cd12158">
    <property type="entry name" value="ErythrP_dh"/>
    <property type="match status" value="1"/>
</dbReference>
<dbReference type="Pfam" id="PF02826">
    <property type="entry name" value="2-Hacid_dh_C"/>
    <property type="match status" value="1"/>
</dbReference>
<dbReference type="Proteomes" id="UP000824150">
    <property type="component" value="Unassembled WGS sequence"/>
</dbReference>
<feature type="active site" description="Proton donor" evidence="5">
    <location>
        <position position="255"/>
    </location>
</feature>
<dbReference type="GO" id="GO:0051287">
    <property type="term" value="F:NAD binding"/>
    <property type="evidence" value="ECO:0007669"/>
    <property type="project" value="InterPro"/>
</dbReference>
<feature type="binding site" evidence="5">
    <location>
        <position position="258"/>
    </location>
    <ligand>
        <name>NAD(+)</name>
        <dbReference type="ChEBI" id="CHEBI:57540"/>
    </ligand>
</feature>
<protein>
    <recommendedName>
        <fullName evidence="5">Erythronate-4-phosphate dehydrogenase</fullName>
        <ecNumber evidence="5">1.1.1.290</ecNumber>
    </recommendedName>
</protein>
<evidence type="ECO:0000256" key="3">
    <source>
        <dbReference type="ARBA" id="ARBA00023027"/>
    </source>
</evidence>
<proteinExistence type="inferred from homology"/>
<evidence type="ECO:0000256" key="4">
    <source>
        <dbReference type="ARBA" id="ARBA00023096"/>
    </source>
</evidence>
<feature type="domain" description="D-isomer specific 2-hydroxyacid dehydrogenase NAD-binding" evidence="7">
    <location>
        <begin position="112"/>
        <end position="246"/>
    </location>
</feature>
<accession>A0A9E2NRT7</accession>
<evidence type="ECO:0000259" key="8">
    <source>
        <dbReference type="Pfam" id="PF11890"/>
    </source>
</evidence>
<organism evidence="9 10">
    <name type="scientific">Candidatus Anaerobiospirillum merdipullorum</name>
    <dbReference type="NCBI Taxonomy" id="2838450"/>
    <lineage>
        <taxon>Bacteria</taxon>
        <taxon>Pseudomonadati</taxon>
        <taxon>Pseudomonadota</taxon>
        <taxon>Gammaproteobacteria</taxon>
        <taxon>Aeromonadales</taxon>
        <taxon>Succinivibrionaceae</taxon>
        <taxon>Anaerobiospirillum</taxon>
    </lineage>
</organism>
<keyword evidence="3 5" id="KW-0520">NAD</keyword>
<feature type="active site" evidence="5">
    <location>
        <position position="237"/>
    </location>
</feature>
<dbReference type="HAMAP" id="MF_01825">
    <property type="entry name" value="PdxB"/>
    <property type="match status" value="1"/>
</dbReference>
<dbReference type="GO" id="GO:0046983">
    <property type="term" value="F:protein dimerization activity"/>
    <property type="evidence" value="ECO:0007669"/>
    <property type="project" value="InterPro"/>
</dbReference>
<comment type="subunit">
    <text evidence="5">Homodimer.</text>
</comment>
<dbReference type="PROSITE" id="PS00671">
    <property type="entry name" value="D_2_HYDROXYACID_DH_3"/>
    <property type="match status" value="1"/>
</dbReference>
<dbReference type="SUPFAM" id="SSF52283">
    <property type="entry name" value="Formate/glycerate dehydrogenase catalytic domain-like"/>
    <property type="match status" value="1"/>
</dbReference>
<dbReference type="Gene3D" id="3.40.50.720">
    <property type="entry name" value="NAD(P)-binding Rossmann-like Domain"/>
    <property type="match status" value="2"/>
</dbReference>
<comment type="caution">
    <text evidence="5">Lacks conserved residue(s) required for the propagation of feature annotation.</text>
</comment>
<dbReference type="PANTHER" id="PTHR43761">
    <property type="entry name" value="D-ISOMER SPECIFIC 2-HYDROXYACID DEHYDROGENASE FAMILY PROTEIN (AFU_ORTHOLOGUE AFUA_1G13630)"/>
    <property type="match status" value="1"/>
</dbReference>
<comment type="pathway">
    <text evidence="5">Cofactor biosynthesis; pyridoxine 5'-phosphate biosynthesis; pyridoxine 5'-phosphate from D-erythrose 4-phosphate: step 2/5.</text>
</comment>
<dbReference type="InterPro" id="IPR050418">
    <property type="entry name" value="D-iso_2-hydroxyacid_DH_PdxB"/>
</dbReference>
<comment type="catalytic activity">
    <reaction evidence="5">
        <text>4-phospho-D-erythronate + NAD(+) = (R)-3-hydroxy-2-oxo-4-phosphooxybutanoate + NADH + H(+)</text>
        <dbReference type="Rhea" id="RHEA:18829"/>
        <dbReference type="ChEBI" id="CHEBI:15378"/>
        <dbReference type="ChEBI" id="CHEBI:57540"/>
        <dbReference type="ChEBI" id="CHEBI:57945"/>
        <dbReference type="ChEBI" id="CHEBI:58538"/>
        <dbReference type="ChEBI" id="CHEBI:58766"/>
        <dbReference type="EC" id="1.1.1.290"/>
    </reaction>
</comment>
<feature type="domain" description="D-isomer specific 2-hydroxyacid dehydrogenase catalytic" evidence="6">
    <location>
        <begin position="29"/>
        <end position="268"/>
    </location>
</feature>
<dbReference type="EC" id="1.1.1.290" evidence="5"/>
<reference evidence="9" key="2">
    <citation type="submission" date="2021-04" db="EMBL/GenBank/DDBJ databases">
        <authorList>
            <person name="Gilroy R."/>
        </authorList>
    </citation>
    <scope>NUCLEOTIDE SEQUENCE</scope>
    <source>
        <strain evidence="9">687</strain>
    </source>
</reference>
<gene>
    <name evidence="5" type="primary">pdxB</name>
    <name evidence="9" type="ORF">IAA31_03095</name>
</gene>
<dbReference type="AlphaFoldDB" id="A0A9E2NRT7"/>
<keyword evidence="1 5" id="KW-0963">Cytoplasm</keyword>
<evidence type="ECO:0000256" key="2">
    <source>
        <dbReference type="ARBA" id="ARBA00023002"/>
    </source>
</evidence>
<dbReference type="InterPro" id="IPR020921">
    <property type="entry name" value="Erythronate-4-P_DHase"/>
</dbReference>
<keyword evidence="2 5" id="KW-0560">Oxidoreductase</keyword>
<feature type="binding site" evidence="5">
    <location>
        <position position="259"/>
    </location>
    <ligand>
        <name>substrate</name>
    </ligand>
</feature>
<feature type="active site" evidence="5">
    <location>
        <position position="208"/>
    </location>
</feature>
<dbReference type="PANTHER" id="PTHR43761:SF1">
    <property type="entry name" value="D-ISOMER SPECIFIC 2-HYDROXYACID DEHYDROGENASE CATALYTIC DOMAIN-CONTAINING PROTEIN-RELATED"/>
    <property type="match status" value="1"/>
</dbReference>
<comment type="caution">
    <text evidence="9">The sequence shown here is derived from an EMBL/GenBank/DDBJ whole genome shotgun (WGS) entry which is preliminary data.</text>
</comment>
<dbReference type="InterPro" id="IPR024531">
    <property type="entry name" value="Erythronate-4-P_DHase_dimer"/>
</dbReference>
<feature type="binding site" evidence="5">
    <location>
        <position position="45"/>
    </location>
    <ligand>
        <name>substrate</name>
    </ligand>
</feature>
<comment type="similarity">
    <text evidence="5">Belongs to the D-isomer specific 2-hydroxyacid dehydrogenase family. PdxB subfamily.</text>
</comment>
<dbReference type="InterPro" id="IPR029753">
    <property type="entry name" value="D-isomer_DH_CS"/>
</dbReference>
<feature type="domain" description="Erythronate-4-phosphate dehydrogenase dimerisation" evidence="8">
    <location>
        <begin position="289"/>
        <end position="371"/>
    </location>
</feature>
<dbReference type="InterPro" id="IPR006139">
    <property type="entry name" value="D-isomer_2_OHA_DH_cat_dom"/>
</dbReference>
<evidence type="ECO:0000313" key="9">
    <source>
        <dbReference type="EMBL" id="MBU3826458.1"/>
    </source>
</evidence>
<dbReference type="GO" id="GO:0033711">
    <property type="term" value="F:4-phosphoerythronate dehydrogenase activity"/>
    <property type="evidence" value="ECO:0007669"/>
    <property type="project" value="UniProtKB-EC"/>
</dbReference>
<comment type="subcellular location">
    <subcellularLocation>
        <location evidence="5">Cytoplasm</location>
    </subcellularLocation>
</comment>
<evidence type="ECO:0000256" key="5">
    <source>
        <dbReference type="HAMAP-Rule" id="MF_01825"/>
    </source>
</evidence>
<keyword evidence="4 5" id="KW-0664">Pyridoxine biosynthesis</keyword>
<comment type="function">
    <text evidence="5">Catalyzes the oxidation of erythronate-4-phosphate to 3-hydroxy-2-oxo-4-phosphonooxybutanoate.</text>
</comment>
<dbReference type="Pfam" id="PF11890">
    <property type="entry name" value="DUF3410"/>
    <property type="match status" value="1"/>
</dbReference>
<feature type="binding site" evidence="5">
    <location>
        <position position="147"/>
    </location>
    <ligand>
        <name>NAD(+)</name>
        <dbReference type="ChEBI" id="CHEBI:57540"/>
    </ligand>
</feature>